<reference evidence="1" key="1">
    <citation type="submission" date="2014-09" db="EMBL/GenBank/DDBJ databases">
        <authorList>
            <person name="Magalhaes I.L.F."/>
            <person name="Oliveira U."/>
            <person name="Santos F.R."/>
            <person name="Vidigal T.H.D.A."/>
            <person name="Brescovit A.D."/>
            <person name="Santos A.J."/>
        </authorList>
    </citation>
    <scope>NUCLEOTIDE SEQUENCE</scope>
    <source>
        <tissue evidence="1">Shoot tissue taken approximately 20 cm above the soil surface</tissue>
    </source>
</reference>
<dbReference type="AlphaFoldDB" id="A0A0A9AUA7"/>
<name>A0A0A9AUA7_ARUDO</name>
<dbReference type="EMBL" id="GBRH01243199">
    <property type="protein sequence ID" value="JAD54696.1"/>
    <property type="molecule type" value="Transcribed_RNA"/>
</dbReference>
<accession>A0A0A9AUA7</accession>
<sequence length="22" mass="2399">MMAALSFQCLRDSNIEAILGSQ</sequence>
<organism evidence="1">
    <name type="scientific">Arundo donax</name>
    <name type="common">Giant reed</name>
    <name type="synonym">Donax arundinaceus</name>
    <dbReference type="NCBI Taxonomy" id="35708"/>
    <lineage>
        <taxon>Eukaryota</taxon>
        <taxon>Viridiplantae</taxon>
        <taxon>Streptophyta</taxon>
        <taxon>Embryophyta</taxon>
        <taxon>Tracheophyta</taxon>
        <taxon>Spermatophyta</taxon>
        <taxon>Magnoliopsida</taxon>
        <taxon>Liliopsida</taxon>
        <taxon>Poales</taxon>
        <taxon>Poaceae</taxon>
        <taxon>PACMAD clade</taxon>
        <taxon>Arundinoideae</taxon>
        <taxon>Arundineae</taxon>
        <taxon>Arundo</taxon>
    </lineage>
</organism>
<reference evidence="1" key="2">
    <citation type="journal article" date="2015" name="Data Brief">
        <title>Shoot transcriptome of the giant reed, Arundo donax.</title>
        <authorList>
            <person name="Barrero R.A."/>
            <person name="Guerrero F.D."/>
            <person name="Moolhuijzen P."/>
            <person name="Goolsby J.A."/>
            <person name="Tidwell J."/>
            <person name="Bellgard S.E."/>
            <person name="Bellgard M.I."/>
        </authorList>
    </citation>
    <scope>NUCLEOTIDE SEQUENCE</scope>
    <source>
        <tissue evidence="1">Shoot tissue taken approximately 20 cm above the soil surface</tissue>
    </source>
</reference>
<protein>
    <submittedName>
        <fullName evidence="1">Uncharacterized protein</fullName>
    </submittedName>
</protein>
<evidence type="ECO:0000313" key="1">
    <source>
        <dbReference type="EMBL" id="JAD54696.1"/>
    </source>
</evidence>
<proteinExistence type="predicted"/>